<name>A0A9C6TS81_ARADU</name>
<dbReference type="AlphaFoldDB" id="A0A9C6TS81"/>
<dbReference type="Proteomes" id="UP000515211">
    <property type="component" value="Chromosome 3"/>
</dbReference>
<organism evidence="1 2">
    <name type="scientific">Arachis duranensis</name>
    <name type="common">Wild peanut</name>
    <dbReference type="NCBI Taxonomy" id="130453"/>
    <lineage>
        <taxon>Eukaryota</taxon>
        <taxon>Viridiplantae</taxon>
        <taxon>Streptophyta</taxon>
        <taxon>Embryophyta</taxon>
        <taxon>Tracheophyta</taxon>
        <taxon>Spermatophyta</taxon>
        <taxon>Magnoliopsida</taxon>
        <taxon>eudicotyledons</taxon>
        <taxon>Gunneridae</taxon>
        <taxon>Pentapetalae</taxon>
        <taxon>rosids</taxon>
        <taxon>fabids</taxon>
        <taxon>Fabales</taxon>
        <taxon>Fabaceae</taxon>
        <taxon>Papilionoideae</taxon>
        <taxon>50 kb inversion clade</taxon>
        <taxon>dalbergioids sensu lato</taxon>
        <taxon>Dalbergieae</taxon>
        <taxon>Pterocarpus clade</taxon>
        <taxon>Arachis</taxon>
    </lineage>
</organism>
<protein>
    <submittedName>
        <fullName evidence="2">Uncharacterized protein LOC127745785</fullName>
    </submittedName>
</protein>
<accession>A0A9C6TS81</accession>
<reference evidence="2" key="2">
    <citation type="submission" date="2025-08" db="UniProtKB">
        <authorList>
            <consortium name="RefSeq"/>
        </authorList>
    </citation>
    <scope>IDENTIFICATION</scope>
    <source>
        <tissue evidence="2">Whole plant</tissue>
    </source>
</reference>
<dbReference type="KEGG" id="adu:127745785"/>
<proteinExistence type="predicted"/>
<keyword evidence="1" id="KW-1185">Reference proteome</keyword>
<gene>
    <name evidence="2" type="primary">LOC127745785</name>
</gene>
<sequence length="129" mass="15068">MTLIMLSIIGMLWIYKEFKGNHISLFIGPLLNGVQVTAQNPEKGGTFVTNRERICHIKIREIRQKYDMVTYLLEYIDYPDQICCSHPTHQCFGICIFANYNLSLYVRWLLPPWVICIGSIRGSYCKIKF</sequence>
<reference evidence="1" key="1">
    <citation type="journal article" date="2016" name="Nat. Genet.">
        <title>The genome sequences of Arachis duranensis and Arachis ipaensis, the diploid ancestors of cultivated peanut.</title>
        <authorList>
            <person name="Bertioli D.J."/>
            <person name="Cannon S.B."/>
            <person name="Froenicke L."/>
            <person name="Huang G."/>
            <person name="Farmer A.D."/>
            <person name="Cannon E.K."/>
            <person name="Liu X."/>
            <person name="Gao D."/>
            <person name="Clevenger J."/>
            <person name="Dash S."/>
            <person name="Ren L."/>
            <person name="Moretzsohn M.C."/>
            <person name="Shirasawa K."/>
            <person name="Huang W."/>
            <person name="Vidigal B."/>
            <person name="Abernathy B."/>
            <person name="Chu Y."/>
            <person name="Niederhuth C.E."/>
            <person name="Umale P."/>
            <person name="Araujo A.C."/>
            <person name="Kozik A."/>
            <person name="Kim K.D."/>
            <person name="Burow M.D."/>
            <person name="Varshney R.K."/>
            <person name="Wang X."/>
            <person name="Zhang X."/>
            <person name="Barkley N."/>
            <person name="Guimaraes P.M."/>
            <person name="Isobe S."/>
            <person name="Guo B."/>
            <person name="Liao B."/>
            <person name="Stalker H.T."/>
            <person name="Schmitz R.J."/>
            <person name="Scheffler B.E."/>
            <person name="Leal-Bertioli S.C."/>
            <person name="Xun X."/>
            <person name="Jackson S.A."/>
            <person name="Michelmore R."/>
            <person name="Ozias-Akins P."/>
        </authorList>
    </citation>
    <scope>NUCLEOTIDE SEQUENCE [LARGE SCALE GENOMIC DNA]</scope>
    <source>
        <strain evidence="1">cv. V14167</strain>
    </source>
</reference>
<dbReference type="RefSeq" id="XP_052115557.1">
    <property type="nucleotide sequence ID" value="XM_052259597.1"/>
</dbReference>
<evidence type="ECO:0000313" key="1">
    <source>
        <dbReference type="Proteomes" id="UP000515211"/>
    </source>
</evidence>
<evidence type="ECO:0000313" key="2">
    <source>
        <dbReference type="RefSeq" id="XP_052115557.1"/>
    </source>
</evidence>
<dbReference type="GeneID" id="127745785"/>